<comment type="caution">
    <text evidence="3">The sequence shown here is derived from an EMBL/GenBank/DDBJ whole genome shotgun (WGS) entry which is preliminary data.</text>
</comment>
<organism evidence="3 4">
    <name type="scientific">Alkalihalobacillus trypoxylicola</name>
    <dbReference type="NCBI Taxonomy" id="519424"/>
    <lineage>
        <taxon>Bacteria</taxon>
        <taxon>Bacillati</taxon>
        <taxon>Bacillota</taxon>
        <taxon>Bacilli</taxon>
        <taxon>Bacillales</taxon>
        <taxon>Bacillaceae</taxon>
        <taxon>Alkalihalobacillus</taxon>
    </lineage>
</organism>
<protein>
    <recommendedName>
        <fullName evidence="2">Aminoglycoside phosphotransferase domain-containing protein</fullName>
    </recommendedName>
</protein>
<dbReference type="InterPro" id="IPR011009">
    <property type="entry name" value="Kinase-like_dom_sf"/>
</dbReference>
<dbReference type="AlphaFoldDB" id="A0A161PCN5"/>
<evidence type="ECO:0000313" key="4">
    <source>
        <dbReference type="Proteomes" id="UP000075806"/>
    </source>
</evidence>
<dbReference type="PANTHER" id="PTHR21064">
    <property type="entry name" value="AMINOGLYCOSIDE PHOSPHOTRANSFERASE DOMAIN-CONTAINING PROTEIN-RELATED"/>
    <property type="match status" value="1"/>
</dbReference>
<evidence type="ECO:0000313" key="3">
    <source>
        <dbReference type="EMBL" id="KYG30492.1"/>
    </source>
</evidence>
<dbReference type="Gene3D" id="3.90.1200.10">
    <property type="match status" value="1"/>
</dbReference>
<dbReference type="STRING" id="519424.AZF04_19605"/>
<accession>A0A161PCN5</accession>
<dbReference type="InterPro" id="IPR050249">
    <property type="entry name" value="Pseudomonas-type_ThrB"/>
</dbReference>
<proteinExistence type="inferred from homology"/>
<dbReference type="Pfam" id="PF01636">
    <property type="entry name" value="APH"/>
    <property type="match status" value="1"/>
</dbReference>
<sequence length="327" mass="38770">MLKLKYLFYNEDLANMLLANWNFQTKSLDLFKYYRISSNAIYPFEAEGSVHFLRFAPISEKRETHLFAEFEFISYLLSKEYGALQVVPSSQNETLLKIKTPWGEYYASVFKRVAGMQLNKTDLNDDIIFSYGKALGRLHQLSSEYSSPQYKRWSHHDVLNWISDTLSDFPNEILAKKEAHLLQDYFNTLPISKKTYGLIHYDFEYDNVFYDEVTKSCQVIDFDDMMYHWYGMDIEKALNCLKDCISLEKIEQKTQCFLSGYSTEFEFSEQTLVAAPAFQRFANLYSYVRILRSLEEMWKHEPQWLEHLRINLRNEMNDLSTNFGIEI</sequence>
<dbReference type="OrthoDB" id="4030632at2"/>
<keyword evidence="4" id="KW-1185">Reference proteome</keyword>
<dbReference type="RefSeq" id="WP_061948963.1">
    <property type="nucleotide sequence ID" value="NZ_LTAO01000019.1"/>
</dbReference>
<reference evidence="3" key="1">
    <citation type="submission" date="2016-02" db="EMBL/GenBank/DDBJ databases">
        <title>Genome sequence of Bacillus trypoxylicola KCTC 13244(T).</title>
        <authorList>
            <person name="Jeong H."/>
            <person name="Park S.-H."/>
            <person name="Choi S.-K."/>
        </authorList>
    </citation>
    <scope>NUCLEOTIDE SEQUENCE [LARGE SCALE GENOMIC DNA]</scope>
    <source>
        <strain evidence="3">KCTC 13244</strain>
    </source>
</reference>
<dbReference type="GO" id="GO:0019202">
    <property type="term" value="F:amino acid kinase activity"/>
    <property type="evidence" value="ECO:0007669"/>
    <property type="project" value="TreeGrafter"/>
</dbReference>
<dbReference type="EMBL" id="LTAO01000019">
    <property type="protein sequence ID" value="KYG30492.1"/>
    <property type="molecule type" value="Genomic_DNA"/>
</dbReference>
<dbReference type="SUPFAM" id="SSF56112">
    <property type="entry name" value="Protein kinase-like (PK-like)"/>
    <property type="match status" value="1"/>
</dbReference>
<comment type="similarity">
    <text evidence="1">Belongs to the pseudomonas-type ThrB family.</text>
</comment>
<dbReference type="Proteomes" id="UP000075806">
    <property type="component" value="Unassembled WGS sequence"/>
</dbReference>
<evidence type="ECO:0000256" key="1">
    <source>
        <dbReference type="ARBA" id="ARBA00038240"/>
    </source>
</evidence>
<name>A0A161PCN5_9BACI</name>
<evidence type="ECO:0000259" key="2">
    <source>
        <dbReference type="Pfam" id="PF01636"/>
    </source>
</evidence>
<gene>
    <name evidence="3" type="ORF">AZF04_19605</name>
</gene>
<feature type="domain" description="Aminoglycoside phosphotransferase" evidence="2">
    <location>
        <begin position="51"/>
        <end position="238"/>
    </location>
</feature>
<dbReference type="InterPro" id="IPR002575">
    <property type="entry name" value="Aminoglycoside_PTrfase"/>
</dbReference>
<dbReference type="PANTHER" id="PTHR21064:SF6">
    <property type="entry name" value="AMINOGLYCOSIDE PHOSPHOTRANSFERASE DOMAIN-CONTAINING PROTEIN"/>
    <property type="match status" value="1"/>
</dbReference>